<organism evidence="2 3">
    <name type="scientific">Bradyrhizobium icense</name>
    <dbReference type="NCBI Taxonomy" id="1274631"/>
    <lineage>
        <taxon>Bacteria</taxon>
        <taxon>Pseudomonadati</taxon>
        <taxon>Pseudomonadota</taxon>
        <taxon>Alphaproteobacteria</taxon>
        <taxon>Hyphomicrobiales</taxon>
        <taxon>Nitrobacteraceae</taxon>
        <taxon>Bradyrhizobium</taxon>
    </lineage>
</organism>
<sequence length="106" mass="12488">MTIVVSVKYVLKPGKRDELLSFVMDNVKNTRKENGNLAYSHYPSLENEQEMFVFEMWETLKDLENHINMPHYVAFDDRRKPLLESYEAQVYEATLCRSTNKAPRAN</sequence>
<dbReference type="RefSeq" id="WP_065726926.1">
    <property type="nucleotide sequence ID" value="NZ_CP016428.1"/>
</dbReference>
<dbReference type="InterPro" id="IPR007138">
    <property type="entry name" value="ABM_dom"/>
</dbReference>
<dbReference type="InterPro" id="IPR050744">
    <property type="entry name" value="AI-2_Isomerase_LsrG"/>
</dbReference>
<dbReference type="InterPro" id="IPR011008">
    <property type="entry name" value="Dimeric_a/b-barrel"/>
</dbReference>
<proteinExistence type="predicted"/>
<dbReference type="SUPFAM" id="SSF54909">
    <property type="entry name" value="Dimeric alpha+beta barrel"/>
    <property type="match status" value="1"/>
</dbReference>
<evidence type="ECO:0000313" key="3">
    <source>
        <dbReference type="Proteomes" id="UP000092839"/>
    </source>
</evidence>
<dbReference type="KEGG" id="bic:LMTR13_05010"/>
<dbReference type="PROSITE" id="PS51725">
    <property type="entry name" value="ABM"/>
    <property type="match status" value="1"/>
</dbReference>
<keyword evidence="3" id="KW-1185">Reference proteome</keyword>
<dbReference type="PANTHER" id="PTHR33336:SF3">
    <property type="entry name" value="ABM DOMAIN-CONTAINING PROTEIN"/>
    <property type="match status" value="1"/>
</dbReference>
<accession>A0A1B1UA62</accession>
<keyword evidence="2" id="KW-0503">Monooxygenase</keyword>
<protein>
    <submittedName>
        <fullName evidence="2">Antibiotic biosynthesis monooxygenase</fullName>
    </submittedName>
</protein>
<dbReference type="EMBL" id="CP016428">
    <property type="protein sequence ID" value="ANV99631.1"/>
    <property type="molecule type" value="Genomic_DNA"/>
</dbReference>
<gene>
    <name evidence="2" type="ORF">LMTR13_05010</name>
</gene>
<feature type="domain" description="ABM" evidence="1">
    <location>
        <begin position="3"/>
        <end position="91"/>
    </location>
</feature>
<dbReference type="AlphaFoldDB" id="A0A1B1UA62"/>
<dbReference type="Pfam" id="PF03992">
    <property type="entry name" value="ABM"/>
    <property type="match status" value="1"/>
</dbReference>
<name>A0A1B1UA62_9BRAD</name>
<evidence type="ECO:0000313" key="2">
    <source>
        <dbReference type="EMBL" id="ANV99631.1"/>
    </source>
</evidence>
<dbReference type="GO" id="GO:0004497">
    <property type="term" value="F:monooxygenase activity"/>
    <property type="evidence" value="ECO:0007669"/>
    <property type="project" value="UniProtKB-KW"/>
</dbReference>
<dbReference type="Proteomes" id="UP000092839">
    <property type="component" value="Chromosome"/>
</dbReference>
<keyword evidence="2" id="KW-0560">Oxidoreductase</keyword>
<dbReference type="Gene3D" id="3.30.70.100">
    <property type="match status" value="1"/>
</dbReference>
<dbReference type="PANTHER" id="PTHR33336">
    <property type="entry name" value="QUINOL MONOOXYGENASE YGIN-RELATED"/>
    <property type="match status" value="1"/>
</dbReference>
<reference evidence="2 3" key="1">
    <citation type="submission" date="2016-07" db="EMBL/GenBank/DDBJ databases">
        <title>Complete genome sequence of Bradyrhizobium icense LMTR 13T, a potential inoculant strain isolated from lima bean (Phaseolus lunatus) in Peru.</title>
        <authorList>
            <person name="Ormeno-Orrillo E."/>
            <person name="Duran D."/>
            <person name="Rogel M.A."/>
            <person name="Rey L."/>
            <person name="Imperial J."/>
            <person name="Ruiz-Argueso T."/>
            <person name="Martinez-Romero E."/>
        </authorList>
    </citation>
    <scope>NUCLEOTIDE SEQUENCE [LARGE SCALE GENOMIC DNA]</scope>
    <source>
        <strain evidence="2 3">LMTR 13</strain>
    </source>
</reference>
<evidence type="ECO:0000259" key="1">
    <source>
        <dbReference type="PROSITE" id="PS51725"/>
    </source>
</evidence>
<dbReference type="OrthoDB" id="287932at2"/>